<reference evidence="1" key="1">
    <citation type="submission" date="2023-04" db="EMBL/GenBank/DDBJ databases">
        <title>Ambrosiozyma monospora NBRC 10751.</title>
        <authorList>
            <person name="Ichikawa N."/>
            <person name="Sato H."/>
            <person name="Tonouchi N."/>
        </authorList>
    </citation>
    <scope>NUCLEOTIDE SEQUENCE</scope>
    <source>
        <strain evidence="1">NBRC 10751</strain>
    </source>
</reference>
<organism evidence="1 2">
    <name type="scientific">Ambrosiozyma monospora</name>
    <name type="common">Yeast</name>
    <name type="synonym">Endomycopsis monosporus</name>
    <dbReference type="NCBI Taxonomy" id="43982"/>
    <lineage>
        <taxon>Eukaryota</taxon>
        <taxon>Fungi</taxon>
        <taxon>Dikarya</taxon>
        <taxon>Ascomycota</taxon>
        <taxon>Saccharomycotina</taxon>
        <taxon>Pichiomycetes</taxon>
        <taxon>Pichiales</taxon>
        <taxon>Pichiaceae</taxon>
        <taxon>Ambrosiozyma</taxon>
    </lineage>
</organism>
<keyword evidence="2" id="KW-1185">Reference proteome</keyword>
<dbReference type="EMBL" id="BSXS01004795">
    <property type="protein sequence ID" value="GME83499.1"/>
    <property type="molecule type" value="Genomic_DNA"/>
</dbReference>
<proteinExistence type="predicted"/>
<evidence type="ECO:0000313" key="2">
    <source>
        <dbReference type="Proteomes" id="UP001165064"/>
    </source>
</evidence>
<sequence length="110" mass="12132">MDQKPVSDSTGTQGLLPKPIESADYSLQIQHKNNNNVTTTANNTINNNGNSTTEIPNGLNTVLNIGLQQQQHQQQQQNLTHALLNVAMNQQNELENTASKQKGSQENCMY</sequence>
<evidence type="ECO:0000313" key="1">
    <source>
        <dbReference type="EMBL" id="GME83499.1"/>
    </source>
</evidence>
<gene>
    <name evidence="1" type="ORF">Amon02_000621200</name>
</gene>
<name>A0ACB5TA68_AMBMO</name>
<dbReference type="Proteomes" id="UP001165064">
    <property type="component" value="Unassembled WGS sequence"/>
</dbReference>
<comment type="caution">
    <text evidence="1">The sequence shown here is derived from an EMBL/GenBank/DDBJ whole genome shotgun (WGS) entry which is preliminary data.</text>
</comment>
<protein>
    <submittedName>
        <fullName evidence="1">Unnamed protein product</fullName>
    </submittedName>
</protein>
<accession>A0ACB5TA68</accession>